<gene>
    <name evidence="2" type="ORF">SAMN05216554_0046</name>
</gene>
<accession>A0A1H3U251</accession>
<keyword evidence="1" id="KW-1133">Transmembrane helix</keyword>
<dbReference type="STRING" id="381665.SAMN05216554_0046"/>
<proteinExistence type="predicted"/>
<dbReference type="AlphaFoldDB" id="A0A1H3U251"/>
<keyword evidence="3" id="KW-1185">Reference proteome</keyword>
<evidence type="ECO:0000256" key="1">
    <source>
        <dbReference type="SAM" id="Phobius"/>
    </source>
</evidence>
<keyword evidence="1" id="KW-0812">Transmembrane</keyword>
<reference evidence="2 3" key="1">
    <citation type="submission" date="2016-10" db="EMBL/GenBank/DDBJ databases">
        <authorList>
            <person name="de Groot N.N."/>
        </authorList>
    </citation>
    <scope>NUCLEOTIDE SEQUENCE [LARGE SCALE GENOMIC DNA]</scope>
    <source>
        <strain evidence="2 3">CGMCC 4.3491</strain>
    </source>
</reference>
<dbReference type="RefSeq" id="WP_245741745.1">
    <property type="nucleotide sequence ID" value="NZ_FNPZ01000010.1"/>
</dbReference>
<organism evidence="2 3">
    <name type="scientific">Herbiconiux ginsengi</name>
    <dbReference type="NCBI Taxonomy" id="381665"/>
    <lineage>
        <taxon>Bacteria</taxon>
        <taxon>Bacillati</taxon>
        <taxon>Actinomycetota</taxon>
        <taxon>Actinomycetes</taxon>
        <taxon>Micrococcales</taxon>
        <taxon>Microbacteriaceae</taxon>
        <taxon>Herbiconiux</taxon>
    </lineage>
</organism>
<name>A0A1H3U251_9MICO</name>
<evidence type="ECO:0000313" key="3">
    <source>
        <dbReference type="Proteomes" id="UP000198891"/>
    </source>
</evidence>
<dbReference type="Proteomes" id="UP000198891">
    <property type="component" value="Unassembled WGS sequence"/>
</dbReference>
<protein>
    <submittedName>
        <fullName evidence="2">Uncharacterized protein</fullName>
    </submittedName>
</protein>
<feature type="transmembrane region" description="Helical" evidence="1">
    <location>
        <begin position="35"/>
        <end position="56"/>
    </location>
</feature>
<sequence>MSLTTRVLAIDNPIDGIIPDFAIFGAEFTALWQKLLAGLWGLAIVAAVVFLIVNVASMATASAGNNPMEYKTSRTRALVSGISLGILAALAVIVGAILAVFGS</sequence>
<feature type="transmembrane region" description="Helical" evidence="1">
    <location>
        <begin position="77"/>
        <end position="101"/>
    </location>
</feature>
<dbReference type="EMBL" id="FNPZ01000010">
    <property type="protein sequence ID" value="SDZ56523.1"/>
    <property type="molecule type" value="Genomic_DNA"/>
</dbReference>
<evidence type="ECO:0000313" key="2">
    <source>
        <dbReference type="EMBL" id="SDZ56523.1"/>
    </source>
</evidence>
<keyword evidence="1" id="KW-0472">Membrane</keyword>